<dbReference type="AlphaFoldDB" id="A0A1Q5PLJ9"/>
<dbReference type="OrthoDB" id="3336932at2"/>
<feature type="domain" description="Beta-lactamase-related" evidence="1">
    <location>
        <begin position="28"/>
        <end position="245"/>
    </location>
</feature>
<dbReference type="PANTHER" id="PTHR43283:SF15">
    <property type="entry name" value="CONSERVED PROTEIN"/>
    <property type="match status" value="1"/>
</dbReference>
<evidence type="ECO:0000313" key="2">
    <source>
        <dbReference type="EMBL" id="OKL47935.1"/>
    </source>
</evidence>
<name>A0A1Q5PLJ9_9ACTO</name>
<dbReference type="STRING" id="1921764.BSR28_05925"/>
<dbReference type="EMBL" id="MQSV01000003">
    <property type="protein sequence ID" value="OKL47935.1"/>
    <property type="molecule type" value="Genomic_DNA"/>
</dbReference>
<dbReference type="InterPro" id="IPR012338">
    <property type="entry name" value="Beta-lactam/transpept-like"/>
</dbReference>
<dbReference type="RefSeq" id="WP_073709295.1">
    <property type="nucleotide sequence ID" value="NZ_MQSV01000003.1"/>
</dbReference>
<dbReference type="InterPro" id="IPR050789">
    <property type="entry name" value="Diverse_Enzym_Activities"/>
</dbReference>
<evidence type="ECO:0000313" key="3">
    <source>
        <dbReference type="Proteomes" id="UP000186785"/>
    </source>
</evidence>
<proteinExistence type="predicted"/>
<accession>A0A1Q5PLJ9</accession>
<dbReference type="Proteomes" id="UP000186785">
    <property type="component" value="Unassembled WGS sequence"/>
</dbReference>
<dbReference type="InterPro" id="IPR001466">
    <property type="entry name" value="Beta-lactam-related"/>
</dbReference>
<dbReference type="Gene3D" id="3.40.710.10">
    <property type="entry name" value="DD-peptidase/beta-lactamase superfamily"/>
    <property type="match status" value="1"/>
</dbReference>
<keyword evidence="3" id="KW-1185">Reference proteome</keyword>
<comment type="caution">
    <text evidence="2">The sequence shown here is derived from an EMBL/GenBank/DDBJ whole genome shotgun (WGS) entry which is preliminary data.</text>
</comment>
<dbReference type="PANTHER" id="PTHR43283">
    <property type="entry name" value="BETA-LACTAMASE-RELATED"/>
    <property type="match status" value="1"/>
</dbReference>
<sequence>MGVETLNFPHAVIVTNADYDLAQVGEVDTVFPLASVTKLFAAWAVAVEVARGTISYTDPCGPEGSTLEHLMSHAAGLDFDSDQIITEVGTRRIYSNRSIELGTDCAAKNAGVSAIELIQRNVIEPLGISSWKLAGSVAHAGYINARDLAVFAREVLRPTLISEAFAQEVLRVHYPELVGIVPGFGHQDPNSWSLGFEVKGNKTPHWTAPDTDPDTVGHFGQSGSFLWASRKSGLAAVFVGEKPFSAAHKAIWPQLNSQIWRDFGPKNGN</sequence>
<protein>
    <recommendedName>
        <fullName evidence="1">Beta-lactamase-related domain-containing protein</fullName>
    </recommendedName>
</protein>
<evidence type="ECO:0000259" key="1">
    <source>
        <dbReference type="Pfam" id="PF00144"/>
    </source>
</evidence>
<organism evidence="2 3">
    <name type="scientific">Boudabousia liubingyangii</name>
    <dbReference type="NCBI Taxonomy" id="1921764"/>
    <lineage>
        <taxon>Bacteria</taxon>
        <taxon>Bacillati</taxon>
        <taxon>Actinomycetota</taxon>
        <taxon>Actinomycetes</taxon>
        <taxon>Actinomycetales</taxon>
        <taxon>Actinomycetaceae</taxon>
        <taxon>Boudabousia</taxon>
    </lineage>
</organism>
<dbReference type="Pfam" id="PF00144">
    <property type="entry name" value="Beta-lactamase"/>
    <property type="match status" value="1"/>
</dbReference>
<dbReference type="SUPFAM" id="SSF56601">
    <property type="entry name" value="beta-lactamase/transpeptidase-like"/>
    <property type="match status" value="1"/>
</dbReference>
<reference evidence="2 3" key="1">
    <citation type="submission" date="2016-11" db="EMBL/GenBank/DDBJ databases">
        <title>Actinomyces gypaetusis sp. nov. isolated from the vulture Gypaetus barbatus in Qinghai Tibet Plateau China.</title>
        <authorList>
            <person name="Meng X."/>
        </authorList>
    </citation>
    <scope>NUCLEOTIDE SEQUENCE [LARGE SCALE GENOMIC DNA]</scope>
    <source>
        <strain evidence="2 3">VUL4_2</strain>
    </source>
</reference>
<gene>
    <name evidence="2" type="ORF">BSR29_05490</name>
</gene>